<evidence type="ECO:0000313" key="2">
    <source>
        <dbReference type="EMBL" id="TKR82349.1"/>
    </source>
</evidence>
<evidence type="ECO:0000256" key="1">
    <source>
        <dbReference type="SAM" id="SignalP"/>
    </source>
</evidence>
<accession>A0A4U5NGY9</accession>
<proteinExistence type="predicted"/>
<feature type="signal peptide" evidence="1">
    <location>
        <begin position="1"/>
        <end position="25"/>
    </location>
</feature>
<gene>
    <name evidence="2" type="ORF">L596_016088</name>
</gene>
<dbReference type="EMBL" id="AZBU02000004">
    <property type="protein sequence ID" value="TKR82349.1"/>
    <property type="molecule type" value="Genomic_DNA"/>
</dbReference>
<reference evidence="2 3" key="2">
    <citation type="journal article" date="2019" name="G3 (Bethesda)">
        <title>Hybrid Assembly of the Genome of the Entomopathogenic Nematode Steinernema carpocapsae Identifies the X-Chromosome.</title>
        <authorList>
            <person name="Serra L."/>
            <person name="Macchietto M."/>
            <person name="Macias-Munoz A."/>
            <person name="McGill C.J."/>
            <person name="Rodriguez I.M."/>
            <person name="Rodriguez B."/>
            <person name="Murad R."/>
            <person name="Mortazavi A."/>
        </authorList>
    </citation>
    <scope>NUCLEOTIDE SEQUENCE [LARGE SCALE GENOMIC DNA]</scope>
    <source>
        <strain evidence="2 3">ALL</strain>
    </source>
</reference>
<organism evidence="2 3">
    <name type="scientific">Steinernema carpocapsae</name>
    <name type="common">Entomopathogenic nematode</name>
    <dbReference type="NCBI Taxonomy" id="34508"/>
    <lineage>
        <taxon>Eukaryota</taxon>
        <taxon>Metazoa</taxon>
        <taxon>Ecdysozoa</taxon>
        <taxon>Nematoda</taxon>
        <taxon>Chromadorea</taxon>
        <taxon>Rhabditida</taxon>
        <taxon>Tylenchina</taxon>
        <taxon>Panagrolaimomorpha</taxon>
        <taxon>Strongyloidoidea</taxon>
        <taxon>Steinernematidae</taxon>
        <taxon>Steinernema</taxon>
    </lineage>
</organism>
<name>A0A4U5NGY9_STECR</name>
<reference evidence="2 3" key="1">
    <citation type="journal article" date="2015" name="Genome Biol.">
        <title>Comparative genomics of Steinernema reveals deeply conserved gene regulatory networks.</title>
        <authorList>
            <person name="Dillman A.R."/>
            <person name="Macchietto M."/>
            <person name="Porter C.F."/>
            <person name="Rogers A."/>
            <person name="Williams B."/>
            <person name="Antoshechkin I."/>
            <person name="Lee M.M."/>
            <person name="Goodwin Z."/>
            <person name="Lu X."/>
            <person name="Lewis E.E."/>
            <person name="Goodrich-Blair H."/>
            <person name="Stock S.P."/>
            <person name="Adams B.J."/>
            <person name="Sternberg P.W."/>
            <person name="Mortazavi A."/>
        </authorList>
    </citation>
    <scope>NUCLEOTIDE SEQUENCE [LARGE SCALE GENOMIC DNA]</scope>
    <source>
        <strain evidence="2 3">ALL</strain>
    </source>
</reference>
<sequence>MNLISFFAIFICFLVLNFDIQPQLSKVFLDQAREISFVGARIANETVFGDFGNRHGIAEKAMLENEARKQLTEFLENGL</sequence>
<protein>
    <submittedName>
        <fullName evidence="2">Uncharacterized protein</fullName>
    </submittedName>
</protein>
<keyword evidence="3" id="KW-1185">Reference proteome</keyword>
<dbReference type="Proteomes" id="UP000298663">
    <property type="component" value="Unassembled WGS sequence"/>
</dbReference>
<feature type="chain" id="PRO_5021015913" evidence="1">
    <location>
        <begin position="26"/>
        <end position="79"/>
    </location>
</feature>
<comment type="caution">
    <text evidence="2">The sequence shown here is derived from an EMBL/GenBank/DDBJ whole genome shotgun (WGS) entry which is preliminary data.</text>
</comment>
<keyword evidence="1" id="KW-0732">Signal</keyword>
<dbReference type="AlphaFoldDB" id="A0A4U5NGY9"/>
<evidence type="ECO:0000313" key="3">
    <source>
        <dbReference type="Proteomes" id="UP000298663"/>
    </source>
</evidence>